<comment type="caution">
    <text evidence="3">The sequence shown here is derived from an EMBL/GenBank/DDBJ whole genome shotgun (WGS) entry which is preliminary data.</text>
</comment>
<evidence type="ECO:0000256" key="1">
    <source>
        <dbReference type="SAM" id="MobiDB-lite"/>
    </source>
</evidence>
<feature type="compositionally biased region" description="Low complexity" evidence="1">
    <location>
        <begin position="403"/>
        <end position="429"/>
    </location>
</feature>
<name>A0ABP1QSU6_9HEXA</name>
<dbReference type="EMBL" id="CAXLJM020000046">
    <property type="protein sequence ID" value="CAL8110662.1"/>
    <property type="molecule type" value="Genomic_DNA"/>
</dbReference>
<evidence type="ECO:0000313" key="4">
    <source>
        <dbReference type="Proteomes" id="UP001642540"/>
    </source>
</evidence>
<reference evidence="3 4" key="1">
    <citation type="submission" date="2024-08" db="EMBL/GenBank/DDBJ databases">
        <authorList>
            <person name="Cucini C."/>
            <person name="Frati F."/>
        </authorList>
    </citation>
    <scope>NUCLEOTIDE SEQUENCE [LARGE SCALE GENOMIC DNA]</scope>
</reference>
<accession>A0ABP1QSU6</accession>
<keyword evidence="2" id="KW-0732">Signal</keyword>
<feature type="signal peptide" evidence="2">
    <location>
        <begin position="1"/>
        <end position="21"/>
    </location>
</feature>
<dbReference type="Proteomes" id="UP001642540">
    <property type="component" value="Unassembled WGS sequence"/>
</dbReference>
<evidence type="ECO:0000256" key="2">
    <source>
        <dbReference type="SAM" id="SignalP"/>
    </source>
</evidence>
<feature type="region of interest" description="Disordered" evidence="1">
    <location>
        <begin position="389"/>
        <end position="433"/>
    </location>
</feature>
<organism evidence="3 4">
    <name type="scientific">Orchesella dallaii</name>
    <dbReference type="NCBI Taxonomy" id="48710"/>
    <lineage>
        <taxon>Eukaryota</taxon>
        <taxon>Metazoa</taxon>
        <taxon>Ecdysozoa</taxon>
        <taxon>Arthropoda</taxon>
        <taxon>Hexapoda</taxon>
        <taxon>Collembola</taxon>
        <taxon>Entomobryomorpha</taxon>
        <taxon>Entomobryoidea</taxon>
        <taxon>Orchesellidae</taxon>
        <taxon>Orchesellinae</taxon>
        <taxon>Orchesella</taxon>
    </lineage>
</organism>
<feature type="compositionally biased region" description="Acidic residues" evidence="1">
    <location>
        <begin position="392"/>
        <end position="402"/>
    </location>
</feature>
<feature type="chain" id="PRO_5046264421" evidence="2">
    <location>
        <begin position="22"/>
        <end position="589"/>
    </location>
</feature>
<protein>
    <submittedName>
        <fullName evidence="3">Uncharacterized protein</fullName>
    </submittedName>
</protein>
<gene>
    <name evidence="3" type="ORF">ODALV1_LOCUS14392</name>
</gene>
<keyword evidence="4" id="KW-1185">Reference proteome</keyword>
<evidence type="ECO:0000313" key="3">
    <source>
        <dbReference type="EMBL" id="CAL8110662.1"/>
    </source>
</evidence>
<proteinExistence type="predicted"/>
<sequence length="589" mass="67963">MKPLYVWLVLISLLHLELVVSTHISICYRDTIYEYPLESCPGGIQLRNIGKWFSRSRSKTCISGHGALLQFDGDGTPWDENIFPRSFPDDMKPFIGNWVDYHLENDYELLQGNKTSSLFIDARKFQQRRNFPSKAIELIVTPYETNRLVGRYSIDFKRGLNNHAKHYDELLRTVIHNTQDPVLISLDPMDRSSKVCAYHPEEPQVVLSKYITSSWKLDNLAEDCEHAVYPAYHRKRLECPITQYCSSNKKVSTEGEEKMQGKMDQFQEIFETMAEVSMRMKYSGQHTKFNVLNKGSDSEERDKPFMAMLQRSARVFFRGFPEVIKWETLLNALTIFSATFEGLLPYEFQVKAYDQVRIALGRCAADQDNRRADNYLSYNQTCMRLKGRSDEIEVDEDDEEDITSASNSTSVPAPTATSNTTSSNTTSSKNKVKTEAPKVILPPTFNKLIELLWKIVQFTQAACFPSSDHHPNIHHFYASAMLDLFSTPAVQLLWYQKAGWASKAMDKVMLHIFPELPDNVLPTINNILEKYEFSTHFNILQRPKIAEMDKRDMRCAGHGKLIWNGKACCYLQEDDKKFRYINRVAFAKI</sequence>